<sequence>MRMKRVRKFKSKKKSIFILKLVGVLYVAIACVSLITTTGTASYFSEKDQDGYVRAGVWWDGSELKFTEKGTDPITGCDMQTIQAEIKNIGKDMKQSTTYEIYFSKNGNPKNGEKISEKELAPLKSGKQTTLKFDVDKNGSYQFRVLQHPEFKNDEKQHDEWSKKIMIKCKSTQDKQDKEVEVSNENQQEVEAKNDSKENKTEEELPKDKTEDTDIEEQKSEEVSDENNQEETEEIETIPETNPEIDEKEEQSEAEKSGESEEDDQ</sequence>
<feature type="compositionally biased region" description="Acidic residues" evidence="1">
    <location>
        <begin position="223"/>
        <end position="250"/>
    </location>
</feature>
<feature type="region of interest" description="Disordered" evidence="1">
    <location>
        <begin position="172"/>
        <end position="265"/>
    </location>
</feature>
<dbReference type="HOGENOM" id="CLU_1049031_0_0_9"/>
<reference evidence="2 3" key="1">
    <citation type="journal article" date="2001" name="FEMS Microbiol. Lett.">
        <title>Oceanobacillus iheyensis gen. nov., sp. nov., a deep-sea extremely halotolerant and alkaliphilic species isolated from a depth of 1050 m on the Iheya Ridge.</title>
        <authorList>
            <person name="Lu J."/>
            <person name="Nogi Y."/>
            <person name="Takami H."/>
        </authorList>
    </citation>
    <scope>NUCLEOTIDE SEQUENCE [LARGE SCALE GENOMIC DNA]</scope>
    <source>
        <strain evidence="3">DSM 14371 / CIP 107618 / JCM 11309 / KCTC 3954 / HTE831</strain>
    </source>
</reference>
<reference evidence="2 3" key="2">
    <citation type="journal article" date="2002" name="Nucleic Acids Res.">
        <title>Genome sequence of Oceanobacillus iheyensis isolated from the Iheya Ridge and its unexpected adaptive capabilities to extreme environments.</title>
        <authorList>
            <person name="Takami H."/>
            <person name="Takaki Y."/>
            <person name="Uchiyama I."/>
        </authorList>
    </citation>
    <scope>NUCLEOTIDE SEQUENCE [LARGE SCALE GENOMIC DNA]</scope>
    <source>
        <strain evidence="3">DSM 14371 / CIP 107618 / JCM 11309 / KCTC 3954 / HTE831</strain>
    </source>
</reference>
<dbReference type="NCBIfam" id="TIGR04087">
    <property type="entry name" value="YqxM_for_SipW"/>
    <property type="match status" value="1"/>
</dbReference>
<dbReference type="EMBL" id="BA000028">
    <property type="protein sequence ID" value="BAC14483.1"/>
    <property type="molecule type" value="Genomic_DNA"/>
</dbReference>
<dbReference type="Proteomes" id="UP000000822">
    <property type="component" value="Chromosome"/>
</dbReference>
<evidence type="ECO:0000256" key="1">
    <source>
        <dbReference type="SAM" id="MobiDB-lite"/>
    </source>
</evidence>
<dbReference type="PROSITE" id="PS51257">
    <property type="entry name" value="PROKAR_LIPOPROTEIN"/>
    <property type="match status" value="1"/>
</dbReference>
<dbReference type="InterPro" id="IPR023848">
    <property type="entry name" value="TasA"/>
</dbReference>
<evidence type="ECO:0000313" key="3">
    <source>
        <dbReference type="Proteomes" id="UP000000822"/>
    </source>
</evidence>
<feature type="compositionally biased region" description="Basic and acidic residues" evidence="1">
    <location>
        <begin position="172"/>
        <end position="181"/>
    </location>
</feature>
<dbReference type="KEGG" id="oih:OB2527"/>
<dbReference type="eggNOG" id="ENOG5031MMR">
    <property type="taxonomic scope" value="Bacteria"/>
</dbReference>
<gene>
    <name evidence="2" type="ordered locus">OB2527</name>
</gene>
<dbReference type="AlphaFoldDB" id="Q8ENF6"/>
<name>Q8ENF6_OCEIH</name>
<dbReference type="STRING" id="221109.gene:10734779"/>
<dbReference type="GO" id="GO:0097311">
    <property type="term" value="C:bacterial biofilm matrix"/>
    <property type="evidence" value="ECO:0007669"/>
    <property type="project" value="InterPro"/>
</dbReference>
<proteinExistence type="predicted"/>
<accession>Q8ENF6</accession>
<evidence type="ECO:0000313" key="2">
    <source>
        <dbReference type="EMBL" id="BAC14483.1"/>
    </source>
</evidence>
<keyword evidence="3" id="KW-1185">Reference proteome</keyword>
<protein>
    <submittedName>
        <fullName evidence="2">Hypothetical conserved protein</fullName>
    </submittedName>
</protein>
<feature type="compositionally biased region" description="Basic and acidic residues" evidence="1">
    <location>
        <begin position="190"/>
        <end position="222"/>
    </location>
</feature>
<dbReference type="OrthoDB" id="2707117at2"/>
<organism evidence="2 3">
    <name type="scientific">Oceanobacillus iheyensis (strain DSM 14371 / CIP 107618 / JCM 11309 / KCTC 3954 / HTE831)</name>
    <dbReference type="NCBI Taxonomy" id="221109"/>
    <lineage>
        <taxon>Bacteria</taxon>
        <taxon>Bacillati</taxon>
        <taxon>Bacillota</taxon>
        <taxon>Bacilli</taxon>
        <taxon>Bacillales</taxon>
        <taxon>Bacillaceae</taxon>
        <taxon>Oceanobacillus</taxon>
    </lineage>
</organism>